<dbReference type="AlphaFoldDB" id="A0A3G9GI74"/>
<evidence type="ECO:0000313" key="2">
    <source>
        <dbReference type="Proteomes" id="UP000198290"/>
    </source>
</evidence>
<sequence length="38" mass="4037">MAHVQGLHLVAARNTKRACLRGRFLCGALDSSCHNATG</sequence>
<keyword evidence="2" id="KW-1185">Reference proteome</keyword>
<gene>
    <name evidence="1" type="ORF">DLM_4001</name>
</gene>
<reference evidence="1 2" key="2">
    <citation type="journal article" date="2017" name="Genome Announc.">
        <title>Draft genome sequence of Aquitalea magnusonii strain H3, a plant growth-promoting bacterium of duckweed Lemna minor.</title>
        <authorList>
            <person name="Ishizawa H."/>
            <person name="Kuroda M."/>
            <person name="Ike M."/>
        </authorList>
    </citation>
    <scope>NUCLEOTIDE SEQUENCE [LARGE SCALE GENOMIC DNA]</scope>
    <source>
        <strain evidence="1 2">H3</strain>
    </source>
</reference>
<dbReference type="EMBL" id="AP018823">
    <property type="protein sequence ID" value="BBF87580.1"/>
    <property type="molecule type" value="Genomic_DNA"/>
</dbReference>
<organism evidence="1 2">
    <name type="scientific">Aquitalea magnusonii</name>
    <dbReference type="NCBI Taxonomy" id="332411"/>
    <lineage>
        <taxon>Bacteria</taxon>
        <taxon>Pseudomonadati</taxon>
        <taxon>Pseudomonadota</taxon>
        <taxon>Betaproteobacteria</taxon>
        <taxon>Neisseriales</taxon>
        <taxon>Chromobacteriaceae</taxon>
        <taxon>Aquitalea</taxon>
    </lineage>
</organism>
<dbReference type="Proteomes" id="UP000198290">
    <property type="component" value="Chromosome"/>
</dbReference>
<proteinExistence type="predicted"/>
<reference evidence="2" key="3">
    <citation type="journal article" date="2017" name="Plant Physiol. Biochem.">
        <title>Differential oxidative and antioxidative response of duckweed Lemna minor toward plant growth promoting/inhibiting bacteria.</title>
        <authorList>
            <person name="Ishizawa H."/>
            <person name="Kuroda M."/>
            <person name="Morikawa M."/>
            <person name="Ike M."/>
        </authorList>
    </citation>
    <scope>NUCLEOTIDE SEQUENCE [LARGE SCALE GENOMIC DNA]</scope>
    <source>
        <strain evidence="2">H3</strain>
    </source>
</reference>
<protein>
    <submittedName>
        <fullName evidence="1">Uncharacterized protein</fullName>
    </submittedName>
</protein>
<evidence type="ECO:0000313" key="1">
    <source>
        <dbReference type="EMBL" id="BBF87580.1"/>
    </source>
</evidence>
<name>A0A3G9GI74_9NEIS</name>
<accession>A0A3G9GI74</accession>
<reference evidence="2" key="1">
    <citation type="journal article" date="2017" name="Biotechnol. Biofuels">
        <title>Evaluation of environmental bacterial communities as a factor affecting the growth of duckweed Lemna minor.</title>
        <authorList>
            <person name="Ishizawa H."/>
            <person name="Kuroda M."/>
            <person name="Morikawa M."/>
            <person name="Ike M."/>
        </authorList>
    </citation>
    <scope>NUCLEOTIDE SEQUENCE [LARGE SCALE GENOMIC DNA]</scope>
    <source>
        <strain evidence="2">H3</strain>
    </source>
</reference>
<dbReference type="KEGG" id="amah:DLM_4001"/>